<gene>
    <name evidence="4" type="ORF">ACEZDE_10645</name>
</gene>
<feature type="region of interest" description="Disordered" evidence="1">
    <location>
        <begin position="694"/>
        <end position="768"/>
    </location>
</feature>
<feature type="transmembrane region" description="Helical" evidence="2">
    <location>
        <begin position="794"/>
        <end position="817"/>
    </location>
</feature>
<feature type="compositionally biased region" description="Low complexity" evidence="1">
    <location>
        <begin position="713"/>
        <end position="728"/>
    </location>
</feature>
<dbReference type="EMBL" id="JBHFAB010000006">
    <property type="protein sequence ID" value="MFC1417102.1"/>
    <property type="molecule type" value="Genomic_DNA"/>
</dbReference>
<evidence type="ECO:0000256" key="1">
    <source>
        <dbReference type="SAM" id="MobiDB-lite"/>
    </source>
</evidence>
<evidence type="ECO:0000256" key="2">
    <source>
        <dbReference type="SAM" id="Phobius"/>
    </source>
</evidence>
<keyword evidence="2" id="KW-1133">Transmembrane helix</keyword>
<feature type="region of interest" description="Disordered" evidence="1">
    <location>
        <begin position="25"/>
        <end position="52"/>
    </location>
</feature>
<feature type="compositionally biased region" description="Gly residues" evidence="1">
    <location>
        <begin position="729"/>
        <end position="768"/>
    </location>
</feature>
<comment type="caution">
    <text evidence="4">The sequence shown here is derived from an EMBL/GenBank/DDBJ whole genome shotgun (WGS) entry which is preliminary data.</text>
</comment>
<protein>
    <recommendedName>
        <fullName evidence="6">PBP domain-containing protein</fullName>
    </recommendedName>
</protein>
<evidence type="ECO:0000313" key="4">
    <source>
        <dbReference type="EMBL" id="MFC1417102.1"/>
    </source>
</evidence>
<feature type="chain" id="PRO_5046240918" description="PBP domain-containing protein" evidence="3">
    <location>
        <begin position="18"/>
        <end position="853"/>
    </location>
</feature>
<dbReference type="Gene3D" id="3.40.190.10">
    <property type="entry name" value="Periplasmic binding protein-like II"/>
    <property type="match status" value="1"/>
</dbReference>
<sequence>MSAVLLLASLGSLPESAHTVAQAQAAGGTTVEGPAVWQPTPGDPTTGTTGPDGTVTVSQTTDLTDQVVHVSWSGFTPSADPGTQVPNFIREYNSSVLYPVRVYECRGLHPQVTDCYGSTLYGADPALGFNQVPAAGTVAPDFPSNMALALTHADGTGAADIEVWNSHQSPSLGCDPTHACSLVVEPNYGGDAVGFDAAFLGTPGGCDDHSGDADPGFGFGTASDNVMEQNDLNGNLSGEQCAWLQHVTIPLSFAPTPEDCKAASTDFKVQGLEMANLAMSQWRTGACQGTSPETVQYSAGGGEPQARAAFLSRSSNLDVALTAYPDTAPPPRPYVYAPLATTGISVVFVLDDATGRQIRQMRLNARLVAKMLTQSYTLVPPGLVEANQAGFASVAGNPECVFEDPEFLQLNPTEGGTAWPKCSDLPVPVSGVAPIVVGGTTDLVRQLTSWIASDPDAEGFLQGAPDPWGMHVDSFYLRPGFSGYPVDTLVPQDGTGTVSSSPAPGVTTTHHYKQEEWSPIVGGLGQVARNTLLDQPTCYSIAFNNDGSSVNTKCPSELVGQRAVFAVMDSGQAKAFGLPEAQLENAAGSFVGPTANGMQAAVADMPVDSATGTQLLPYGTAGSAYSKDADAYPLTTVQYAMLPTQGVPAAKAGKIAQFVRQVTSLAGGQVYGPLPGQLPPGFVDLTSSQTAQAQAAAQHVAAQDSTLPNGQVGPSSSTGSTSAGPSGTSTGGSGIGGTGSGGVGGAGGSSAGTGAAAGGAGAAGGAAGGPGAPLNAQTVASGRPNPDRAGLQRLLLPGLLVAGAVLLVGGPAALVLGGTGAGGRLRRSVGGVGAATRRGRRALTRRLRPGGSR</sequence>
<feature type="signal peptide" evidence="3">
    <location>
        <begin position="1"/>
        <end position="17"/>
    </location>
</feature>
<dbReference type="SUPFAM" id="SSF53850">
    <property type="entry name" value="Periplasmic binding protein-like II"/>
    <property type="match status" value="1"/>
</dbReference>
<keyword evidence="2" id="KW-0812">Transmembrane</keyword>
<feature type="compositionally biased region" description="Low complexity" evidence="1">
    <location>
        <begin position="39"/>
        <end position="52"/>
    </location>
</feature>
<keyword evidence="3" id="KW-0732">Signal</keyword>
<name>A0ABV6VTL4_9ACTN</name>
<organism evidence="4 5">
    <name type="scientific">Streptacidiphilus cavernicola</name>
    <dbReference type="NCBI Taxonomy" id="3342716"/>
    <lineage>
        <taxon>Bacteria</taxon>
        <taxon>Bacillati</taxon>
        <taxon>Actinomycetota</taxon>
        <taxon>Actinomycetes</taxon>
        <taxon>Kitasatosporales</taxon>
        <taxon>Streptomycetaceae</taxon>
        <taxon>Streptacidiphilus</taxon>
    </lineage>
</organism>
<accession>A0ABV6VTL4</accession>
<evidence type="ECO:0000256" key="3">
    <source>
        <dbReference type="SAM" id="SignalP"/>
    </source>
</evidence>
<keyword evidence="2" id="KW-0472">Membrane</keyword>
<dbReference type="RefSeq" id="WP_380534910.1">
    <property type="nucleotide sequence ID" value="NZ_JBHFAB010000006.1"/>
</dbReference>
<keyword evidence="5" id="KW-1185">Reference proteome</keyword>
<feature type="compositionally biased region" description="Low complexity" evidence="1">
    <location>
        <begin position="694"/>
        <end position="703"/>
    </location>
</feature>
<dbReference type="Proteomes" id="UP001592531">
    <property type="component" value="Unassembled WGS sequence"/>
</dbReference>
<proteinExistence type="predicted"/>
<evidence type="ECO:0008006" key="6">
    <source>
        <dbReference type="Google" id="ProtNLM"/>
    </source>
</evidence>
<evidence type="ECO:0000313" key="5">
    <source>
        <dbReference type="Proteomes" id="UP001592531"/>
    </source>
</evidence>
<reference evidence="4 5" key="1">
    <citation type="submission" date="2024-09" db="EMBL/GenBank/DDBJ databases">
        <authorList>
            <person name="Lee S.D."/>
        </authorList>
    </citation>
    <scope>NUCLEOTIDE SEQUENCE [LARGE SCALE GENOMIC DNA]</scope>
    <source>
        <strain evidence="4 5">N8-3</strain>
    </source>
</reference>